<protein>
    <submittedName>
        <fullName evidence="1">DUF2971 domain-containing protein</fullName>
    </submittedName>
</protein>
<reference evidence="1 2" key="1">
    <citation type="submission" date="2019-04" db="EMBL/GenBank/DDBJ databases">
        <title>Cohnella sp. nov. isolated from preserved vegetables.</title>
        <authorList>
            <person name="Lin S.-Y."/>
            <person name="Hung M.-H."/>
            <person name="Young C.-C."/>
        </authorList>
    </citation>
    <scope>NUCLEOTIDE SEQUENCE [LARGE SCALE GENOMIC DNA]</scope>
    <source>
        <strain evidence="1 2">CC-MHH1044</strain>
    </source>
</reference>
<dbReference type="OrthoDB" id="3034312at2"/>
<evidence type="ECO:0000313" key="1">
    <source>
        <dbReference type="EMBL" id="THF73863.1"/>
    </source>
</evidence>
<keyword evidence="2" id="KW-1185">Reference proteome</keyword>
<comment type="caution">
    <text evidence="1">The sequence shown here is derived from an EMBL/GenBank/DDBJ whole genome shotgun (WGS) entry which is preliminary data.</text>
</comment>
<accession>A0A4S4BJI9</accession>
<dbReference type="RefSeq" id="WP_136373040.1">
    <property type="nucleotide sequence ID" value="NZ_SSOB01000048.1"/>
</dbReference>
<dbReference type="Proteomes" id="UP000310636">
    <property type="component" value="Unassembled WGS sequence"/>
</dbReference>
<proteinExistence type="predicted"/>
<evidence type="ECO:0000313" key="2">
    <source>
        <dbReference type="Proteomes" id="UP000310636"/>
    </source>
</evidence>
<organism evidence="1 2">
    <name type="scientific">Cohnella fermenti</name>
    <dbReference type="NCBI Taxonomy" id="2565925"/>
    <lineage>
        <taxon>Bacteria</taxon>
        <taxon>Bacillati</taxon>
        <taxon>Bacillota</taxon>
        <taxon>Bacilli</taxon>
        <taxon>Bacillales</taxon>
        <taxon>Paenibacillaceae</taxon>
        <taxon>Cohnella</taxon>
    </lineage>
</organism>
<dbReference type="EMBL" id="SSOB01000048">
    <property type="protein sequence ID" value="THF73863.1"/>
    <property type="molecule type" value="Genomic_DNA"/>
</dbReference>
<name>A0A4S4BJI9_9BACL</name>
<dbReference type="InterPro" id="IPR021352">
    <property type="entry name" value="DUF2971"/>
</dbReference>
<dbReference type="Pfam" id="PF11185">
    <property type="entry name" value="DUF2971"/>
    <property type="match status" value="1"/>
</dbReference>
<gene>
    <name evidence="1" type="ORF">E6C55_27525</name>
</gene>
<dbReference type="AlphaFoldDB" id="A0A4S4BJI9"/>
<sequence length="320" mass="36921">MTNTQFLLDSDGKINIAIEQSTSNYLYHYTSNTGLMGIVSNNCFWVSRADFLNDSLEITYLNAILLDTIIEIENSFEGIIHKKDSNGKILKSIITNLKKSLKNRPEMYLYYAKQTFLLSLSENRDSLTLFSNYSNGDGYNIGLKREDLINIIEHGSGSIIQIGKVNYNKEDQENIIFNDITDNYELLVDNLCVSSTSQFDTQVAIELQKYFNSLNFKLLNYAMFFKHPSFYHEEEFRVAFMIDEQDTDRLVRFRPFNSIVIPYIEVKPKDKLPIEFITIGPKNNIDIAQKGVELFLSYNGYQTEEPSKVTVLKSAIPLRF</sequence>